<organism evidence="2 3">
    <name type="scientific">Cystoisospora suis</name>
    <dbReference type="NCBI Taxonomy" id="483139"/>
    <lineage>
        <taxon>Eukaryota</taxon>
        <taxon>Sar</taxon>
        <taxon>Alveolata</taxon>
        <taxon>Apicomplexa</taxon>
        <taxon>Conoidasida</taxon>
        <taxon>Coccidia</taxon>
        <taxon>Eucoccidiorida</taxon>
        <taxon>Eimeriorina</taxon>
        <taxon>Sarcocystidae</taxon>
        <taxon>Cystoisospora</taxon>
    </lineage>
</organism>
<evidence type="ECO:0000256" key="1">
    <source>
        <dbReference type="SAM" id="MobiDB-lite"/>
    </source>
</evidence>
<evidence type="ECO:0000313" key="2">
    <source>
        <dbReference type="EMBL" id="PHJ22748.1"/>
    </source>
</evidence>
<accession>A0A2C6L4G4</accession>
<keyword evidence="3" id="KW-1185">Reference proteome</keyword>
<dbReference type="GeneID" id="94426815"/>
<gene>
    <name evidence="2" type="ORF">CSUI_003406</name>
</gene>
<evidence type="ECO:0000313" key="3">
    <source>
        <dbReference type="Proteomes" id="UP000221165"/>
    </source>
</evidence>
<feature type="compositionally biased region" description="Basic and acidic residues" evidence="1">
    <location>
        <begin position="599"/>
        <end position="617"/>
    </location>
</feature>
<feature type="compositionally biased region" description="Polar residues" evidence="1">
    <location>
        <begin position="22"/>
        <end position="33"/>
    </location>
</feature>
<feature type="compositionally biased region" description="Low complexity" evidence="1">
    <location>
        <begin position="34"/>
        <end position="44"/>
    </location>
</feature>
<feature type="compositionally biased region" description="Basic and acidic residues" evidence="1">
    <location>
        <begin position="560"/>
        <end position="570"/>
    </location>
</feature>
<feature type="region of interest" description="Disordered" evidence="1">
    <location>
        <begin position="513"/>
        <end position="632"/>
    </location>
</feature>
<dbReference type="VEuPathDB" id="ToxoDB:CSUI_003406"/>
<dbReference type="AlphaFoldDB" id="A0A2C6L4G4"/>
<feature type="region of interest" description="Disordered" evidence="1">
    <location>
        <begin position="361"/>
        <end position="399"/>
    </location>
</feature>
<protein>
    <submittedName>
        <fullName evidence="2">Uncharacterized protein</fullName>
    </submittedName>
</protein>
<dbReference type="RefSeq" id="XP_067924425.1">
    <property type="nucleotide sequence ID" value="XM_068063604.1"/>
</dbReference>
<proteinExistence type="predicted"/>
<comment type="caution">
    <text evidence="2">The sequence shown here is derived from an EMBL/GenBank/DDBJ whole genome shotgun (WGS) entry which is preliminary data.</text>
</comment>
<feature type="compositionally biased region" description="Basic residues" evidence="1">
    <location>
        <begin position="535"/>
        <end position="547"/>
    </location>
</feature>
<dbReference type="Proteomes" id="UP000221165">
    <property type="component" value="Unassembled WGS sequence"/>
</dbReference>
<feature type="compositionally biased region" description="Low complexity" evidence="1">
    <location>
        <begin position="370"/>
        <end position="391"/>
    </location>
</feature>
<dbReference type="OrthoDB" id="332611at2759"/>
<feature type="region of interest" description="Disordered" evidence="1">
    <location>
        <begin position="10"/>
        <end position="65"/>
    </location>
</feature>
<dbReference type="EMBL" id="MIGC01001511">
    <property type="protein sequence ID" value="PHJ22748.1"/>
    <property type="molecule type" value="Genomic_DNA"/>
</dbReference>
<feature type="region of interest" description="Disordered" evidence="1">
    <location>
        <begin position="102"/>
        <end position="124"/>
    </location>
</feature>
<sequence length="632" mass="68025">MSWFCLSLFSSRKKKRHEDDPGSTSDFARNRGNSLRVSLPVSSVSRRRSCQGATTEKPLSLPSQGSTTRALFAAASSLHGSPSDTPGALGGQQGSLATAFRTAGTGSRASPPPARPSPSFRGKLPSSVTVHFGRISGVPVNQEGDAVEDRTFFCSVYLEEESATKGVDNPERITNHVDGFYSGIKHYDIPFSGQTVALDIPAGLAFSGFDPLTGGHRTLPSGFRVALIEQLATGNQVYKGSTPLLHFDDTRILQMQKWPLTNPNLRQGAGFIVLRCDLRYHDGDEAVDEVANFRTVTRPVMRPMDSLPAQMPGRCQALTPQQRAMTFTSGDKRWSATEVGSSFGRPLFIYSRHLSQEKSASQVAAPRAAPPVWSVSTRPTSSSTATPAGTTDRQASLSSSVAVCRPLNLPPVRPCPPRPVLVPETPQERLARTQTSVGSVPQQAATEAAQLVNDRSISASDMPIAVGTKETSSAGSQSGKLDCKLDGRKEVERGCPAAPGSIEAETSALAATVPGSVVDPERSAVAQGAGEGDRKKPKKKRAKKKKKEREGDRSSAVQEGKSEGTSKDGTADGSTQKKKKRKERDQKGSGPDKPQQYEGGKEDCTTRRKKTREEREARKQKKREKLQQDQSK</sequence>
<reference evidence="2 3" key="1">
    <citation type="journal article" date="2017" name="Int. J. Parasitol.">
        <title>The genome of the protozoan parasite Cystoisospora suis and a reverse vaccinology approach to identify vaccine candidates.</title>
        <authorList>
            <person name="Palmieri N."/>
            <person name="Shrestha A."/>
            <person name="Ruttkowski B."/>
            <person name="Beck T."/>
            <person name="Vogl C."/>
            <person name="Tomley F."/>
            <person name="Blake D.P."/>
            <person name="Joachim A."/>
        </authorList>
    </citation>
    <scope>NUCLEOTIDE SEQUENCE [LARGE SCALE GENOMIC DNA]</scope>
    <source>
        <strain evidence="2 3">Wien I</strain>
    </source>
</reference>
<name>A0A2C6L4G4_9APIC</name>